<dbReference type="RefSeq" id="WP_309548748.1">
    <property type="nucleotide sequence ID" value="NZ_CP133762.1"/>
</dbReference>
<dbReference type="EMBL" id="CP133762">
    <property type="protein sequence ID" value="WMX45986.1"/>
    <property type="molecule type" value="Genomic_DNA"/>
</dbReference>
<gene>
    <name evidence="2" type="ORF">RGF97_15600</name>
</gene>
<reference evidence="2 3" key="1">
    <citation type="submission" date="2023-09" db="EMBL/GenBank/DDBJ databases">
        <title>Complete genome of Streptomyces roseicoloratus T14.</title>
        <authorList>
            <person name="Bashizi T."/>
            <person name="Kim M.-J."/>
            <person name="Lee G."/>
            <person name="Tagele S.B."/>
            <person name="Shin J.-H."/>
        </authorList>
    </citation>
    <scope>NUCLEOTIDE SEQUENCE [LARGE SCALE GENOMIC DNA]</scope>
    <source>
        <strain evidence="2 3">T14</strain>
    </source>
</reference>
<name>A0ABY9RUX3_9ACTN</name>
<feature type="compositionally biased region" description="Low complexity" evidence="1">
    <location>
        <begin position="499"/>
        <end position="512"/>
    </location>
</feature>
<feature type="compositionally biased region" description="Basic and acidic residues" evidence="1">
    <location>
        <begin position="548"/>
        <end position="558"/>
    </location>
</feature>
<dbReference type="Gene3D" id="3.50.50.60">
    <property type="entry name" value="FAD/NAD(P)-binding domain"/>
    <property type="match status" value="2"/>
</dbReference>
<feature type="compositionally biased region" description="Basic residues" evidence="1">
    <location>
        <begin position="559"/>
        <end position="571"/>
    </location>
</feature>
<evidence type="ECO:0000256" key="1">
    <source>
        <dbReference type="SAM" id="MobiDB-lite"/>
    </source>
</evidence>
<evidence type="ECO:0000313" key="3">
    <source>
        <dbReference type="Proteomes" id="UP001250858"/>
    </source>
</evidence>
<keyword evidence="3" id="KW-1185">Reference proteome</keyword>
<organism evidence="2 3">
    <name type="scientific">Streptomyces roseicoloratus</name>
    <dbReference type="NCBI Taxonomy" id="2508722"/>
    <lineage>
        <taxon>Bacteria</taxon>
        <taxon>Bacillati</taxon>
        <taxon>Actinomycetota</taxon>
        <taxon>Actinomycetes</taxon>
        <taxon>Kitasatosporales</taxon>
        <taxon>Streptomycetaceae</taxon>
        <taxon>Streptomyces</taxon>
    </lineage>
</organism>
<dbReference type="InterPro" id="IPR036188">
    <property type="entry name" value="FAD/NAD-bd_sf"/>
</dbReference>
<feature type="region of interest" description="Disordered" evidence="1">
    <location>
        <begin position="172"/>
        <end position="235"/>
    </location>
</feature>
<feature type="region of interest" description="Disordered" evidence="1">
    <location>
        <begin position="496"/>
        <end position="571"/>
    </location>
</feature>
<dbReference type="SUPFAM" id="SSF51905">
    <property type="entry name" value="FAD/NAD(P)-binding domain"/>
    <property type="match status" value="2"/>
</dbReference>
<feature type="compositionally biased region" description="Low complexity" evidence="1">
    <location>
        <begin position="182"/>
        <end position="198"/>
    </location>
</feature>
<protein>
    <submittedName>
        <fullName evidence="2">Uncharacterized protein</fullName>
    </submittedName>
</protein>
<evidence type="ECO:0000313" key="2">
    <source>
        <dbReference type="EMBL" id="WMX45986.1"/>
    </source>
</evidence>
<proteinExistence type="predicted"/>
<dbReference type="Proteomes" id="UP001250858">
    <property type="component" value="Chromosome"/>
</dbReference>
<feature type="compositionally biased region" description="Basic and acidic residues" evidence="1">
    <location>
        <begin position="216"/>
        <end position="227"/>
    </location>
</feature>
<accession>A0ABY9RUX3</accession>
<sequence>MSDLSILSPAPADESWRTAGHGGAPLLVIGAGPKAIALAVKAGVLRAVGFDVPEVVAVERDRTAANWRGGRGWTNGRQRLGTLPEKDLGFPYASSLWGDPSDPVIGELAQRMSAYSWAGHLLDRGLYGRWIDRGRPQPTHGEWADYLEWAAERAGLRTVTGEVRRAELSDGGWTLTVEHGPADGAPAEGAQAAGAPYGRGPEADGPYEHGSSTDGPYEHGPGERRQDGPGAASRTSLVHGCGLVVSGPGPATGVVNADGGRVLSTADFWRLAADGLPDRVRHVTVVGAGETAGTIVRELALGLGRQVTVVTPRATVYSRGESPFENRYYSDPTGWTALTEDDRREFIRRTDRAVFSQEVQHELTLAGNVSWESGRVVGTSCPDGGQVAVELLYAGEHRTRHCDLVVDATGGDPLWFGEILGPRARTALRAALGGTVSRDRLERAIGTSLAVTGLPAPLHLPNLAALAQGPGFPNLSSLGLLSDRVLASYVPTAPDEPAQHAAARPSSAPAEPGLHATARPASAPAEPGLHAAAVRPERPAAPPFPPRAPERRTRDPTHHHPRTRAGRRPGR</sequence>